<dbReference type="GO" id="GO:0003677">
    <property type="term" value="F:DNA binding"/>
    <property type="evidence" value="ECO:0007669"/>
    <property type="project" value="InterPro"/>
</dbReference>
<dbReference type="PROSITE" id="PS51141">
    <property type="entry name" value="ZF_SBP"/>
    <property type="match status" value="1"/>
</dbReference>
<evidence type="ECO:0000256" key="3">
    <source>
        <dbReference type="ARBA" id="ARBA00022833"/>
    </source>
</evidence>
<dbReference type="PANTHER" id="PTHR31251">
    <property type="entry name" value="SQUAMOSA PROMOTER-BINDING-LIKE PROTEIN 4"/>
    <property type="match status" value="1"/>
</dbReference>
<feature type="region of interest" description="Disordered" evidence="5">
    <location>
        <begin position="360"/>
        <end position="389"/>
    </location>
</feature>
<evidence type="ECO:0000313" key="8">
    <source>
        <dbReference type="Proteomes" id="UP000188268"/>
    </source>
</evidence>
<sequence>MEMGSGSLTESGGSSTNSSTESLNGLKFGKKIYFEDAAAAVASGGGGATVGTPVKSGPGSSSSSGSGRKARGGGAVQSAQPPRCQVEGCSVDLSDAKAYYSRHKVCNMHSKSSTVIVAGIQQRFCQQCSSGKGCGNYSYELVSGVVCRLLVVLDFDGGFGFIRFHQLSEFDQGKRSCRRRLAGHNERRRKPPPGSLLPSRYGRLSPSIIAFDACDTESSSRGGSFIMDFSAYPRLSARDAWPTARSSSKRVPGNQNTTTARSLPHPWQNNPENPPADLFLQSSPGGTGFSSAEIPPGECFTGVADSNCALSLLSNQPWGSRNRASSLGVNDMLNTEGSSVAQPTTPHGAAVNPYSNSSWGFKGNDSGSSSHGMTSSVGSQPVNSQLSGGIDLSQQNRRQQYMELEQSRAYDTSTQHIHWSL</sequence>
<evidence type="ECO:0000256" key="4">
    <source>
        <dbReference type="PROSITE-ProRule" id="PRU00470"/>
    </source>
</evidence>
<feature type="region of interest" description="Disordered" evidence="5">
    <location>
        <begin position="180"/>
        <end position="201"/>
    </location>
</feature>
<evidence type="ECO:0000259" key="6">
    <source>
        <dbReference type="PROSITE" id="PS51141"/>
    </source>
</evidence>
<dbReference type="GO" id="GO:0008270">
    <property type="term" value="F:zinc ion binding"/>
    <property type="evidence" value="ECO:0007669"/>
    <property type="project" value="UniProtKB-KW"/>
</dbReference>
<dbReference type="Gramene" id="OMO63055">
    <property type="protein sequence ID" value="OMO63055"/>
    <property type="gene ID" value="CCACVL1_22508"/>
</dbReference>
<dbReference type="InterPro" id="IPR044817">
    <property type="entry name" value="SBP-like"/>
</dbReference>
<dbReference type="InterPro" id="IPR036893">
    <property type="entry name" value="SBP_sf"/>
</dbReference>
<keyword evidence="8" id="KW-1185">Reference proteome</keyword>
<gene>
    <name evidence="7" type="ORF">CCACVL1_22508</name>
</gene>
<keyword evidence="2 4" id="KW-0863">Zinc-finger</keyword>
<dbReference type="Proteomes" id="UP000188268">
    <property type="component" value="Unassembled WGS sequence"/>
</dbReference>
<organism evidence="7 8">
    <name type="scientific">Corchorus capsularis</name>
    <name type="common">Jute</name>
    <dbReference type="NCBI Taxonomy" id="210143"/>
    <lineage>
        <taxon>Eukaryota</taxon>
        <taxon>Viridiplantae</taxon>
        <taxon>Streptophyta</taxon>
        <taxon>Embryophyta</taxon>
        <taxon>Tracheophyta</taxon>
        <taxon>Spermatophyta</taxon>
        <taxon>Magnoliopsida</taxon>
        <taxon>eudicotyledons</taxon>
        <taxon>Gunneridae</taxon>
        <taxon>Pentapetalae</taxon>
        <taxon>rosids</taxon>
        <taxon>malvids</taxon>
        <taxon>Malvales</taxon>
        <taxon>Malvaceae</taxon>
        <taxon>Grewioideae</taxon>
        <taxon>Apeibeae</taxon>
        <taxon>Corchorus</taxon>
    </lineage>
</organism>
<feature type="domain" description="SBP-type" evidence="6">
    <location>
        <begin position="81"/>
        <end position="191"/>
    </location>
</feature>
<feature type="compositionally biased region" description="Low complexity" evidence="5">
    <location>
        <begin position="50"/>
        <end position="67"/>
    </location>
</feature>
<proteinExistence type="predicted"/>
<feature type="compositionally biased region" description="Basic residues" evidence="5">
    <location>
        <begin position="180"/>
        <end position="191"/>
    </location>
</feature>
<feature type="region of interest" description="Disordered" evidence="5">
    <location>
        <begin position="43"/>
        <end position="81"/>
    </location>
</feature>
<name>A0A1R3GY68_COCAP</name>
<dbReference type="OMA" id="IGGESNC"/>
<dbReference type="AlphaFoldDB" id="A0A1R3GY68"/>
<feature type="compositionally biased region" description="Polar residues" evidence="5">
    <location>
        <begin position="253"/>
        <end position="271"/>
    </location>
</feature>
<dbReference type="Pfam" id="PF03110">
    <property type="entry name" value="SBP"/>
    <property type="match status" value="2"/>
</dbReference>
<evidence type="ECO:0000256" key="1">
    <source>
        <dbReference type="ARBA" id="ARBA00022723"/>
    </source>
</evidence>
<evidence type="ECO:0000256" key="2">
    <source>
        <dbReference type="ARBA" id="ARBA00022771"/>
    </source>
</evidence>
<feature type="region of interest" description="Disordered" evidence="5">
    <location>
        <begin position="243"/>
        <end position="274"/>
    </location>
</feature>
<accession>A0A1R3GY68</accession>
<dbReference type="SUPFAM" id="SSF103612">
    <property type="entry name" value="SBT domain"/>
    <property type="match status" value="2"/>
</dbReference>
<reference evidence="7 8" key="1">
    <citation type="submission" date="2013-09" db="EMBL/GenBank/DDBJ databases">
        <title>Corchorus capsularis genome sequencing.</title>
        <authorList>
            <person name="Alam M."/>
            <person name="Haque M.S."/>
            <person name="Islam M.S."/>
            <person name="Emdad E.M."/>
            <person name="Islam M.M."/>
            <person name="Ahmed B."/>
            <person name="Halim A."/>
            <person name="Hossen Q.M.M."/>
            <person name="Hossain M.Z."/>
            <person name="Ahmed R."/>
            <person name="Khan M.M."/>
            <person name="Islam R."/>
            <person name="Rashid M.M."/>
            <person name="Khan S.A."/>
            <person name="Rahman M.S."/>
            <person name="Alam M."/>
        </authorList>
    </citation>
    <scope>NUCLEOTIDE SEQUENCE [LARGE SCALE GENOMIC DNA]</scope>
    <source>
        <strain evidence="8">cv. CVL-1</strain>
        <tissue evidence="7">Whole seedling</tissue>
    </source>
</reference>
<dbReference type="EMBL" id="AWWV01013042">
    <property type="protein sequence ID" value="OMO63055.1"/>
    <property type="molecule type" value="Genomic_DNA"/>
</dbReference>
<protein>
    <submittedName>
        <fullName evidence="7">Transcription factor, SBP-box</fullName>
    </submittedName>
</protein>
<dbReference type="InterPro" id="IPR004333">
    <property type="entry name" value="SBP_dom"/>
</dbReference>
<dbReference type="PANTHER" id="PTHR31251:SF191">
    <property type="entry name" value="SBP-TYPE DOMAIN-CONTAINING PROTEIN"/>
    <property type="match status" value="1"/>
</dbReference>
<feature type="compositionally biased region" description="Polar residues" evidence="5">
    <location>
        <begin position="380"/>
        <end position="389"/>
    </location>
</feature>
<keyword evidence="1" id="KW-0479">Metal-binding</keyword>
<evidence type="ECO:0000256" key="5">
    <source>
        <dbReference type="SAM" id="MobiDB-lite"/>
    </source>
</evidence>
<dbReference type="STRING" id="210143.A0A1R3GY68"/>
<feature type="region of interest" description="Disordered" evidence="5">
    <location>
        <begin position="1"/>
        <end position="22"/>
    </location>
</feature>
<dbReference type="OrthoDB" id="514967at2759"/>
<feature type="compositionally biased region" description="Low complexity" evidence="5">
    <location>
        <begin position="366"/>
        <end position="379"/>
    </location>
</feature>
<dbReference type="Gene3D" id="4.10.1100.10">
    <property type="entry name" value="Transcription factor, SBP-box domain"/>
    <property type="match status" value="1"/>
</dbReference>
<evidence type="ECO:0000313" key="7">
    <source>
        <dbReference type="EMBL" id="OMO63055.1"/>
    </source>
</evidence>
<keyword evidence="3" id="KW-0862">Zinc</keyword>
<dbReference type="GO" id="GO:0005634">
    <property type="term" value="C:nucleus"/>
    <property type="evidence" value="ECO:0007669"/>
    <property type="project" value="InterPro"/>
</dbReference>
<comment type="caution">
    <text evidence="7">The sequence shown here is derived from an EMBL/GenBank/DDBJ whole genome shotgun (WGS) entry which is preliminary data.</text>
</comment>